<evidence type="ECO:0000256" key="5">
    <source>
        <dbReference type="ARBA" id="ARBA00038306"/>
    </source>
</evidence>
<evidence type="ECO:0000256" key="4">
    <source>
        <dbReference type="ARBA" id="ARBA00023237"/>
    </source>
</evidence>
<gene>
    <name evidence="8" type="ORF">SAMN04487974_10572</name>
</gene>
<evidence type="ECO:0000256" key="2">
    <source>
        <dbReference type="ARBA" id="ARBA00022729"/>
    </source>
</evidence>
<feature type="domain" description="Outer membrane protein beta-barrel" evidence="7">
    <location>
        <begin position="6"/>
        <end position="194"/>
    </location>
</feature>
<proteinExistence type="inferred from homology"/>
<dbReference type="InterPro" id="IPR027385">
    <property type="entry name" value="Beta-barrel_OMP"/>
</dbReference>
<name>A0A1G7VXZ6_9HYPH</name>
<dbReference type="EMBL" id="FNCS01000005">
    <property type="protein sequence ID" value="SDG64448.1"/>
    <property type="molecule type" value="Genomic_DNA"/>
</dbReference>
<dbReference type="Pfam" id="PF13505">
    <property type="entry name" value="OMP_b-brl"/>
    <property type="match status" value="1"/>
</dbReference>
<dbReference type="AlphaFoldDB" id="A0A1G7VXZ6"/>
<dbReference type="InterPro" id="IPR051692">
    <property type="entry name" value="OMP-like"/>
</dbReference>
<feature type="chain" id="PRO_5011443759" evidence="6">
    <location>
        <begin position="20"/>
        <end position="194"/>
    </location>
</feature>
<evidence type="ECO:0000313" key="8">
    <source>
        <dbReference type="EMBL" id="SDG64448.1"/>
    </source>
</evidence>
<dbReference type="Proteomes" id="UP000199495">
    <property type="component" value="Unassembled WGS sequence"/>
</dbReference>
<dbReference type="Gene3D" id="2.40.160.20">
    <property type="match status" value="1"/>
</dbReference>
<dbReference type="GO" id="GO:0009279">
    <property type="term" value="C:cell outer membrane"/>
    <property type="evidence" value="ECO:0007669"/>
    <property type="project" value="UniProtKB-SubCell"/>
</dbReference>
<dbReference type="OrthoDB" id="9815357at2"/>
<dbReference type="PANTHER" id="PTHR34001">
    <property type="entry name" value="BLL7405 PROTEIN"/>
    <property type="match status" value="1"/>
</dbReference>
<keyword evidence="9" id="KW-1185">Reference proteome</keyword>
<keyword evidence="2 6" id="KW-0732">Signal</keyword>
<keyword evidence="4" id="KW-0998">Cell outer membrane</keyword>
<organism evidence="8 9">
    <name type="scientific">Pelagibacterium luteolum</name>
    <dbReference type="NCBI Taxonomy" id="440168"/>
    <lineage>
        <taxon>Bacteria</taxon>
        <taxon>Pseudomonadati</taxon>
        <taxon>Pseudomonadota</taxon>
        <taxon>Alphaproteobacteria</taxon>
        <taxon>Hyphomicrobiales</taxon>
        <taxon>Devosiaceae</taxon>
        <taxon>Pelagibacterium</taxon>
    </lineage>
</organism>
<comment type="subcellular location">
    <subcellularLocation>
        <location evidence="1">Cell outer membrane</location>
    </subcellularLocation>
</comment>
<dbReference type="RefSeq" id="WP_143009373.1">
    <property type="nucleotide sequence ID" value="NZ_FNCS01000005.1"/>
</dbReference>
<accession>A0A1G7VXZ6</accession>
<evidence type="ECO:0000256" key="1">
    <source>
        <dbReference type="ARBA" id="ARBA00004442"/>
    </source>
</evidence>
<dbReference type="STRING" id="440168.SAMN04487974_10572"/>
<evidence type="ECO:0000313" key="9">
    <source>
        <dbReference type="Proteomes" id="UP000199495"/>
    </source>
</evidence>
<reference evidence="8 9" key="1">
    <citation type="submission" date="2016-10" db="EMBL/GenBank/DDBJ databases">
        <authorList>
            <person name="de Groot N.N."/>
        </authorList>
    </citation>
    <scope>NUCLEOTIDE SEQUENCE [LARGE SCALE GENOMIC DNA]</scope>
    <source>
        <strain evidence="8 9">CGMCC 1.10267</strain>
    </source>
</reference>
<dbReference type="PANTHER" id="PTHR34001:SF3">
    <property type="entry name" value="BLL7405 PROTEIN"/>
    <property type="match status" value="1"/>
</dbReference>
<feature type="signal peptide" evidence="6">
    <location>
        <begin position="1"/>
        <end position="19"/>
    </location>
</feature>
<dbReference type="SUPFAM" id="SSF56925">
    <property type="entry name" value="OMPA-like"/>
    <property type="match status" value="1"/>
</dbReference>
<comment type="similarity">
    <text evidence="5">Belongs to the Omp25/RopB family.</text>
</comment>
<evidence type="ECO:0000256" key="3">
    <source>
        <dbReference type="ARBA" id="ARBA00023136"/>
    </source>
</evidence>
<evidence type="ECO:0000259" key="7">
    <source>
        <dbReference type="Pfam" id="PF13505"/>
    </source>
</evidence>
<evidence type="ECO:0000256" key="6">
    <source>
        <dbReference type="SAM" id="SignalP"/>
    </source>
</evidence>
<sequence>MKRLALALLAIALSQPAAAFEQRGLYVGITGTMTPGEVTNGFEDKESLSGGMFGGQIGYRFSAASFLIGIEADYLWGGAEARSANSRIGIDQMGSLRAMLGMPVGPFLPYLSAGGVIAQASLEDSSLLSDPLQDNVHLGLTAGAGLEVALTTSIALRGEYQYIKLGPMDYSTQSGPTSLEYDVHAIKIGANMSF</sequence>
<keyword evidence="3" id="KW-0472">Membrane</keyword>
<dbReference type="InterPro" id="IPR011250">
    <property type="entry name" value="OMP/PagP_B-barrel"/>
</dbReference>
<protein>
    <submittedName>
        <fullName evidence="8">Outer membrane protein beta-barrel domain-containing protein</fullName>
    </submittedName>
</protein>